<reference evidence="4" key="2">
    <citation type="submission" date="2013-12" db="EMBL/GenBank/DDBJ databases">
        <title>Evolution of pathogenesis and genome organization in the Tremellales.</title>
        <authorList>
            <person name="Cuomo C."/>
            <person name="Litvintseva A."/>
            <person name="Heitman J."/>
            <person name="Chen Y."/>
            <person name="Sun S."/>
            <person name="Springer D."/>
            <person name="Dromer F."/>
            <person name="Young S."/>
            <person name="Zeng Q."/>
            <person name="Chapman S."/>
            <person name="Gujja S."/>
            <person name="Saif S."/>
            <person name="Birren B."/>
        </authorList>
    </citation>
    <scope>NUCLEOTIDE SEQUENCE [LARGE SCALE GENOMIC DNA]</scope>
    <source>
        <strain evidence="4">CBS 10435</strain>
    </source>
</reference>
<keyword evidence="2" id="KW-1133">Transmembrane helix</keyword>
<evidence type="ECO:0000256" key="2">
    <source>
        <dbReference type="SAM" id="Phobius"/>
    </source>
</evidence>
<evidence type="ECO:0000313" key="3">
    <source>
        <dbReference type="EMBL" id="OCF56480.1"/>
    </source>
</evidence>
<accession>A0A1B9IM98</accession>
<sequence length="134" mass="13680">MLYRTALAARRSPISLKPIVAARLYATGPNPTTPPSSGPGGPAGSAGTDTQSNNTLLYGGGAVALIGLGYYFFGGGSTNARASQSLKSAEAPLKQAELYSKGAADRAEVKAGELTGKTKGQFEEAKGEVKKAFK</sequence>
<proteinExistence type="predicted"/>
<evidence type="ECO:0000313" key="4">
    <source>
        <dbReference type="Proteomes" id="UP000092583"/>
    </source>
</evidence>
<evidence type="ECO:0000256" key="1">
    <source>
        <dbReference type="SAM" id="MobiDB-lite"/>
    </source>
</evidence>
<keyword evidence="2" id="KW-0812">Transmembrane</keyword>
<reference evidence="3 4" key="1">
    <citation type="submission" date="2013-07" db="EMBL/GenBank/DDBJ databases">
        <title>The Genome Sequence of Kwoniella mangroviensis CBS10435.</title>
        <authorList>
            <consortium name="The Broad Institute Genome Sequencing Platform"/>
            <person name="Cuomo C."/>
            <person name="Litvintseva A."/>
            <person name="Chen Y."/>
            <person name="Heitman J."/>
            <person name="Sun S."/>
            <person name="Springer D."/>
            <person name="Dromer F."/>
            <person name="Young S.K."/>
            <person name="Zeng Q."/>
            <person name="Gargeya S."/>
            <person name="Fitzgerald M."/>
            <person name="Abouelleil A."/>
            <person name="Alvarado L."/>
            <person name="Berlin A.M."/>
            <person name="Chapman S.B."/>
            <person name="Dewar J."/>
            <person name="Goldberg J."/>
            <person name="Griggs A."/>
            <person name="Gujja S."/>
            <person name="Hansen M."/>
            <person name="Howarth C."/>
            <person name="Imamovic A."/>
            <person name="Larimer J."/>
            <person name="McCowan C."/>
            <person name="Murphy C."/>
            <person name="Pearson M."/>
            <person name="Priest M."/>
            <person name="Roberts A."/>
            <person name="Saif S."/>
            <person name="Shea T."/>
            <person name="Sykes S."/>
            <person name="Wortman J."/>
            <person name="Nusbaum C."/>
            <person name="Birren B."/>
        </authorList>
    </citation>
    <scope>NUCLEOTIDE SEQUENCE [LARGE SCALE GENOMIC DNA]</scope>
    <source>
        <strain evidence="3 4">CBS 10435</strain>
    </source>
</reference>
<dbReference type="OrthoDB" id="2563234at2759"/>
<feature type="transmembrane region" description="Helical" evidence="2">
    <location>
        <begin position="55"/>
        <end position="73"/>
    </location>
</feature>
<feature type="region of interest" description="Disordered" evidence="1">
    <location>
        <begin position="27"/>
        <end position="52"/>
    </location>
</feature>
<dbReference type="AlphaFoldDB" id="A0A1B9IM98"/>
<dbReference type="EMBL" id="KI669464">
    <property type="protein sequence ID" value="OCF56480.1"/>
    <property type="molecule type" value="Genomic_DNA"/>
</dbReference>
<protein>
    <submittedName>
        <fullName evidence="3">Uncharacterized protein</fullName>
    </submittedName>
</protein>
<name>A0A1B9IM98_9TREE</name>
<organism evidence="3 4">
    <name type="scientific">Kwoniella mangroviensis CBS 10435</name>
    <dbReference type="NCBI Taxonomy" id="1331196"/>
    <lineage>
        <taxon>Eukaryota</taxon>
        <taxon>Fungi</taxon>
        <taxon>Dikarya</taxon>
        <taxon>Basidiomycota</taxon>
        <taxon>Agaricomycotina</taxon>
        <taxon>Tremellomycetes</taxon>
        <taxon>Tremellales</taxon>
        <taxon>Cryptococcaceae</taxon>
        <taxon>Kwoniella</taxon>
    </lineage>
</organism>
<dbReference type="Proteomes" id="UP000092583">
    <property type="component" value="Unassembled WGS sequence"/>
</dbReference>
<keyword evidence="4" id="KW-1185">Reference proteome</keyword>
<gene>
    <name evidence="3" type="ORF">L486_05329</name>
</gene>
<keyword evidence="2" id="KW-0472">Membrane</keyword>